<dbReference type="Proteomes" id="UP001280897">
    <property type="component" value="Unassembled WGS sequence"/>
</dbReference>
<dbReference type="Pfam" id="PF22125">
    <property type="entry name" value="Lreu_0056_like"/>
    <property type="match status" value="1"/>
</dbReference>
<dbReference type="AlphaFoldDB" id="A0AAW8YF85"/>
<reference evidence="4" key="1">
    <citation type="journal article" date="2023" name="PeerJ">
        <title>Selection and evaluation of lactic acid bacteria from chicken feces in Thailand as potential probiotics.</title>
        <authorList>
            <person name="Khurajog B."/>
            <person name="Disastra Y."/>
            <person name="Lawwyne L.D."/>
            <person name="Sirichokchatchawan W."/>
            <person name="Niyomtham W."/>
            <person name="Yindee J."/>
            <person name="Hampson D.J."/>
            <person name="Prapasarakul N."/>
        </authorList>
    </citation>
    <scope>NUCLEOTIDE SEQUENCE</scope>
    <source>
        <strain evidence="4">BF9</strain>
    </source>
</reference>
<accession>A0AAW8YF85</accession>
<organism evidence="4 5">
    <name type="scientific">Pediococcus acidilactici</name>
    <dbReference type="NCBI Taxonomy" id="1254"/>
    <lineage>
        <taxon>Bacteria</taxon>
        <taxon>Bacillati</taxon>
        <taxon>Bacillota</taxon>
        <taxon>Bacilli</taxon>
        <taxon>Lactobacillales</taxon>
        <taxon>Lactobacillaceae</taxon>
        <taxon>Pediococcus</taxon>
        <taxon>Pediococcus acidilactici group</taxon>
    </lineage>
</organism>
<name>A0AAW8YF85_PEDAC</name>
<evidence type="ECO:0000256" key="2">
    <source>
        <dbReference type="SAM" id="SignalP"/>
    </source>
</evidence>
<evidence type="ECO:0000313" key="4">
    <source>
        <dbReference type="EMBL" id="MDV2621140.1"/>
    </source>
</evidence>
<comment type="caution">
    <text evidence="4">The sequence shown here is derived from an EMBL/GenBank/DDBJ whole genome shotgun (WGS) entry which is preliminary data.</text>
</comment>
<evidence type="ECO:0000256" key="1">
    <source>
        <dbReference type="SAM" id="MobiDB-lite"/>
    </source>
</evidence>
<keyword evidence="2" id="KW-0732">Signal</keyword>
<dbReference type="PROSITE" id="PS51257">
    <property type="entry name" value="PROKAR_LIPOPROTEIN"/>
    <property type="match status" value="1"/>
</dbReference>
<feature type="signal peptide" evidence="2">
    <location>
        <begin position="1"/>
        <end position="24"/>
    </location>
</feature>
<feature type="compositionally biased region" description="Low complexity" evidence="1">
    <location>
        <begin position="23"/>
        <end position="60"/>
    </location>
</feature>
<dbReference type="InterPro" id="IPR054365">
    <property type="entry name" value="Lreu_0056-like"/>
</dbReference>
<evidence type="ECO:0000259" key="3">
    <source>
        <dbReference type="Pfam" id="PF22125"/>
    </source>
</evidence>
<gene>
    <name evidence="4" type="ORF">R0G89_05270</name>
</gene>
<feature type="domain" description="Lreu-0056-like" evidence="3">
    <location>
        <begin position="97"/>
        <end position="162"/>
    </location>
</feature>
<protein>
    <recommendedName>
        <fullName evidence="3">Lreu-0056-like domain-containing protein</fullName>
    </recommendedName>
</protein>
<dbReference type="Gene3D" id="3.30.1460.60">
    <property type="match status" value="1"/>
</dbReference>
<evidence type="ECO:0000313" key="5">
    <source>
        <dbReference type="Proteomes" id="UP001280897"/>
    </source>
</evidence>
<reference evidence="4" key="2">
    <citation type="submission" date="2023-10" db="EMBL/GenBank/DDBJ databases">
        <authorList>
            <person name="Khurajog B."/>
        </authorList>
    </citation>
    <scope>NUCLEOTIDE SEQUENCE</scope>
    <source>
        <strain evidence="4">BF9</strain>
    </source>
</reference>
<proteinExistence type="predicted"/>
<sequence>MKKSYALVALLTISLMLGSCGSQAKTTQSSSVTSKTNKVAKQSRSSSSTTTKKTQKHSTQNIAVKTRDKEKIAVMLFQMCYPDDDIMQEINFGIWQNDGGNFVGNGGPACIVSYQIEGNNVKYSRKANKHYPPFKTISLAELEQRYYSTPAQVKQVDDIIVKIHQGQKSPQSFDSTHGKVHLTTDAEAIAYATKKQGDQGWTVHVKNVEGNNTYWSLDNADGKNIGLKSDGTFASDTDGDGSYNVPAGW</sequence>
<dbReference type="RefSeq" id="WP_056985050.1">
    <property type="nucleotide sequence ID" value="NZ_CP066046.1"/>
</dbReference>
<dbReference type="EMBL" id="JAWJAV010000003">
    <property type="protein sequence ID" value="MDV2621140.1"/>
    <property type="molecule type" value="Genomic_DNA"/>
</dbReference>
<feature type="chain" id="PRO_5043454627" description="Lreu-0056-like domain-containing protein" evidence="2">
    <location>
        <begin position="25"/>
        <end position="249"/>
    </location>
</feature>
<feature type="region of interest" description="Disordered" evidence="1">
    <location>
        <begin position="23"/>
        <end position="61"/>
    </location>
</feature>